<proteinExistence type="predicted"/>
<dbReference type="PANTHER" id="PTHR43364:SF4">
    <property type="entry name" value="NAD(P)-LINKED OXIDOREDUCTASE SUPERFAMILY PROTEIN"/>
    <property type="match status" value="1"/>
</dbReference>
<sequence>MQHRRLGTSAIVVSDICMGTMTFGSQADEATSLRILDMSYDAGINFFDTAEGYPVPPDVKWVGRTEEIVGKWLKTKPRDAIILATKVSGPSHVWFKSPKRNGMTALDRHNIIKAVEESLQKLGTDYIDLYQTHWPDHDTPYEETMETLDELVRAGKVRILGCSNETSWGLMKSIEAAKTVGAARYQTIQNNFSLNNRRFEDELAQVCRKEGVSLIPYSPIGGGVLACKYSGGARPDGARFSKYLEMGGRQASMARRFVNDKSIESAERFAAIAREHGLDPVTFAVAWSKQHDFVASTIVGVTTEEQCAPIFAAADVVLSDEAMKAVNAVSREIMYPMG</sequence>
<organism evidence="3 4">
    <name type="scientific">Novosphingobium fuchskuhlense</name>
    <dbReference type="NCBI Taxonomy" id="1117702"/>
    <lineage>
        <taxon>Bacteria</taxon>
        <taxon>Pseudomonadati</taxon>
        <taxon>Pseudomonadota</taxon>
        <taxon>Alphaproteobacteria</taxon>
        <taxon>Sphingomonadales</taxon>
        <taxon>Sphingomonadaceae</taxon>
        <taxon>Novosphingobium</taxon>
    </lineage>
</organism>
<dbReference type="EMBL" id="LLZS01000005">
    <property type="protein sequence ID" value="KUR71983.1"/>
    <property type="molecule type" value="Genomic_DNA"/>
</dbReference>
<reference evidence="3 4" key="1">
    <citation type="submission" date="2015-10" db="EMBL/GenBank/DDBJ databases">
        <title>Draft genome sequence of Novosphingobium fuchskuhlense DSM 25065 isolated from a surface water sample of the southwest basin of Lake Grosse Fuchskuhle.</title>
        <authorList>
            <person name="Ruckert C."/>
            <person name="Winkler A."/>
            <person name="Glaeser J."/>
            <person name="Grossart H.-P."/>
            <person name="Kalinowski J."/>
            <person name="Glaeser S."/>
        </authorList>
    </citation>
    <scope>NUCLEOTIDE SEQUENCE [LARGE SCALE GENOMIC DNA]</scope>
    <source>
        <strain evidence="3 4">FNE08-7</strain>
    </source>
</reference>
<dbReference type="Proteomes" id="UP000058012">
    <property type="component" value="Unassembled WGS sequence"/>
</dbReference>
<dbReference type="STRING" id="1117702.AQZ52_08035"/>
<dbReference type="Gene3D" id="3.20.20.100">
    <property type="entry name" value="NADP-dependent oxidoreductase domain"/>
    <property type="match status" value="1"/>
</dbReference>
<dbReference type="InterPro" id="IPR023210">
    <property type="entry name" value="NADP_OxRdtase_dom"/>
</dbReference>
<dbReference type="GO" id="GO:0005829">
    <property type="term" value="C:cytosol"/>
    <property type="evidence" value="ECO:0007669"/>
    <property type="project" value="TreeGrafter"/>
</dbReference>
<dbReference type="InterPro" id="IPR050523">
    <property type="entry name" value="AKR_Detox_Biosynth"/>
</dbReference>
<name>A0A117UW91_9SPHN</name>
<protein>
    <submittedName>
        <fullName evidence="3">Aldo/keto reductase</fullName>
    </submittedName>
</protein>
<dbReference type="Pfam" id="PF00248">
    <property type="entry name" value="Aldo_ket_red"/>
    <property type="match status" value="1"/>
</dbReference>
<dbReference type="InterPro" id="IPR036812">
    <property type="entry name" value="NAD(P)_OxRdtase_dom_sf"/>
</dbReference>
<keyword evidence="4" id="KW-1185">Reference proteome</keyword>
<dbReference type="PANTHER" id="PTHR43364">
    <property type="entry name" value="NADH-SPECIFIC METHYLGLYOXAL REDUCTASE-RELATED"/>
    <property type="match status" value="1"/>
</dbReference>
<keyword evidence="1" id="KW-0560">Oxidoreductase</keyword>
<feature type="domain" description="NADP-dependent oxidoreductase" evidence="2">
    <location>
        <begin position="16"/>
        <end position="329"/>
    </location>
</feature>
<evidence type="ECO:0000313" key="3">
    <source>
        <dbReference type="EMBL" id="KUR71983.1"/>
    </source>
</evidence>
<dbReference type="InterPro" id="IPR020471">
    <property type="entry name" value="AKR"/>
</dbReference>
<evidence type="ECO:0000313" key="4">
    <source>
        <dbReference type="Proteomes" id="UP000058012"/>
    </source>
</evidence>
<dbReference type="AlphaFoldDB" id="A0A117UW91"/>
<dbReference type="PRINTS" id="PR00069">
    <property type="entry name" value="ALDKETRDTASE"/>
</dbReference>
<comment type="caution">
    <text evidence="3">The sequence shown here is derived from an EMBL/GenBank/DDBJ whole genome shotgun (WGS) entry which is preliminary data.</text>
</comment>
<dbReference type="CDD" id="cd19094">
    <property type="entry name" value="AKR_Tas-like"/>
    <property type="match status" value="1"/>
</dbReference>
<dbReference type="OrthoDB" id="7181835at2"/>
<evidence type="ECO:0000256" key="1">
    <source>
        <dbReference type="ARBA" id="ARBA00023002"/>
    </source>
</evidence>
<accession>A0A117UW91</accession>
<dbReference type="GO" id="GO:0016491">
    <property type="term" value="F:oxidoreductase activity"/>
    <property type="evidence" value="ECO:0007669"/>
    <property type="project" value="UniProtKB-KW"/>
</dbReference>
<dbReference type="RefSeq" id="WP_067908228.1">
    <property type="nucleotide sequence ID" value="NZ_KQ954244.1"/>
</dbReference>
<dbReference type="SUPFAM" id="SSF51430">
    <property type="entry name" value="NAD(P)-linked oxidoreductase"/>
    <property type="match status" value="1"/>
</dbReference>
<gene>
    <name evidence="3" type="ORF">AQZ52_08035</name>
</gene>
<evidence type="ECO:0000259" key="2">
    <source>
        <dbReference type="Pfam" id="PF00248"/>
    </source>
</evidence>